<sequence>MSVFLAAVRDTLRTLFAERYAVVTMIGAVILYSVFYPSAYRHQVASNLPVVVVDDDHSPLSRDLVRRVQGVRAVHLRAQVPTMDEAHRMIAAGQVEGVLWIPAGLQRDILRGGTGHVAIQGNGAYLSRASTVLAGLGDAVAGFAPEAARKQAMFAGAPAHAPYRLVARPLFNTREGYGSAIVPGVAELIVHQTLLIGIAVILGGRRRDTGSRVRMGAAQLAGMGTAFFCVGLFGLFLYSGITSWVQDYPRGGNLPGLLLVGSLFLAATVLFAMFLGSFFVSRERAFQYITASSLVLFFLANLSWPITSTPPVLAWAAKLLPTTPGITAMVQLNQMGASVSETAPQAVNLLALVVIYAGLAMWRFRSRA</sequence>
<keyword evidence="3 6" id="KW-0812">Transmembrane</keyword>
<evidence type="ECO:0000256" key="4">
    <source>
        <dbReference type="ARBA" id="ARBA00022989"/>
    </source>
</evidence>
<keyword evidence="5 6" id="KW-0472">Membrane</keyword>
<evidence type="ECO:0000259" key="7">
    <source>
        <dbReference type="Pfam" id="PF12698"/>
    </source>
</evidence>
<comment type="subcellular location">
    <subcellularLocation>
        <location evidence="1">Cell membrane</location>
        <topology evidence="1">Multi-pass membrane protein</topology>
    </subcellularLocation>
</comment>
<evidence type="ECO:0000313" key="8">
    <source>
        <dbReference type="EMBL" id="MEL1264842.1"/>
    </source>
</evidence>
<feature type="transmembrane region" description="Helical" evidence="6">
    <location>
        <begin position="288"/>
        <end position="306"/>
    </location>
</feature>
<feature type="domain" description="ABC-2 type transporter transmembrane" evidence="7">
    <location>
        <begin position="24"/>
        <end position="361"/>
    </location>
</feature>
<dbReference type="Proteomes" id="UP001459204">
    <property type="component" value="Unassembled WGS sequence"/>
</dbReference>
<reference evidence="8 9" key="1">
    <citation type="submission" date="2024-04" db="EMBL/GenBank/DDBJ databases">
        <title>Draft genome sequence of Pseudoxanthomonas putridarboris WD12.</title>
        <authorList>
            <person name="Oh J."/>
        </authorList>
    </citation>
    <scope>NUCLEOTIDE SEQUENCE [LARGE SCALE GENOMIC DNA]</scope>
    <source>
        <strain evidence="8 9">WD12</strain>
    </source>
</reference>
<dbReference type="Gene3D" id="3.40.1710.10">
    <property type="entry name" value="abc type-2 transporter like domain"/>
    <property type="match status" value="1"/>
</dbReference>
<dbReference type="PANTHER" id="PTHR30294:SF46">
    <property type="entry name" value="ABC TRANSPORTER PERMEASE"/>
    <property type="match status" value="1"/>
</dbReference>
<evidence type="ECO:0000256" key="2">
    <source>
        <dbReference type="ARBA" id="ARBA00022475"/>
    </source>
</evidence>
<feature type="transmembrane region" description="Helical" evidence="6">
    <location>
        <begin position="216"/>
        <end position="238"/>
    </location>
</feature>
<dbReference type="PANTHER" id="PTHR30294">
    <property type="entry name" value="MEMBRANE COMPONENT OF ABC TRANSPORTER YHHJ-RELATED"/>
    <property type="match status" value="1"/>
</dbReference>
<keyword evidence="4 6" id="KW-1133">Transmembrane helix</keyword>
<feature type="transmembrane region" description="Helical" evidence="6">
    <location>
        <begin position="346"/>
        <end position="364"/>
    </location>
</feature>
<dbReference type="Pfam" id="PF12698">
    <property type="entry name" value="ABC2_membrane_3"/>
    <property type="match status" value="1"/>
</dbReference>
<keyword evidence="9" id="KW-1185">Reference proteome</keyword>
<feature type="transmembrane region" description="Helical" evidence="6">
    <location>
        <begin position="20"/>
        <end position="39"/>
    </location>
</feature>
<gene>
    <name evidence="8" type="ORF">AAD027_10750</name>
</gene>
<evidence type="ECO:0000256" key="1">
    <source>
        <dbReference type="ARBA" id="ARBA00004651"/>
    </source>
</evidence>
<accession>A0ABU9J2I6</accession>
<keyword evidence="2" id="KW-1003">Cell membrane</keyword>
<proteinExistence type="predicted"/>
<feature type="transmembrane region" description="Helical" evidence="6">
    <location>
        <begin position="258"/>
        <end position="281"/>
    </location>
</feature>
<evidence type="ECO:0000256" key="3">
    <source>
        <dbReference type="ARBA" id="ARBA00022692"/>
    </source>
</evidence>
<evidence type="ECO:0000313" key="9">
    <source>
        <dbReference type="Proteomes" id="UP001459204"/>
    </source>
</evidence>
<dbReference type="EMBL" id="JBBWWT010000004">
    <property type="protein sequence ID" value="MEL1264842.1"/>
    <property type="molecule type" value="Genomic_DNA"/>
</dbReference>
<name>A0ABU9J2I6_9GAMM</name>
<evidence type="ECO:0000256" key="6">
    <source>
        <dbReference type="SAM" id="Phobius"/>
    </source>
</evidence>
<dbReference type="InterPro" id="IPR013525">
    <property type="entry name" value="ABC2_TM"/>
</dbReference>
<feature type="transmembrane region" description="Helical" evidence="6">
    <location>
        <begin position="180"/>
        <end position="204"/>
    </location>
</feature>
<organism evidence="8 9">
    <name type="scientific">Pseudoxanthomonas putridarboris</name>
    <dbReference type="NCBI Taxonomy" id="752605"/>
    <lineage>
        <taxon>Bacteria</taxon>
        <taxon>Pseudomonadati</taxon>
        <taxon>Pseudomonadota</taxon>
        <taxon>Gammaproteobacteria</taxon>
        <taxon>Lysobacterales</taxon>
        <taxon>Lysobacteraceae</taxon>
        <taxon>Pseudoxanthomonas</taxon>
    </lineage>
</organism>
<dbReference type="InterPro" id="IPR051449">
    <property type="entry name" value="ABC-2_transporter_component"/>
</dbReference>
<comment type="caution">
    <text evidence="8">The sequence shown here is derived from an EMBL/GenBank/DDBJ whole genome shotgun (WGS) entry which is preliminary data.</text>
</comment>
<protein>
    <submittedName>
        <fullName evidence="8">ABC transporter permease</fullName>
    </submittedName>
</protein>
<evidence type="ECO:0000256" key="5">
    <source>
        <dbReference type="ARBA" id="ARBA00023136"/>
    </source>
</evidence>
<dbReference type="RefSeq" id="WP_341726028.1">
    <property type="nucleotide sequence ID" value="NZ_JBBWWT010000004.1"/>
</dbReference>